<dbReference type="SMR" id="A0A3Q7EBG4"/>
<keyword evidence="2" id="KW-1185">Reference proteome</keyword>
<evidence type="ECO:0000313" key="1">
    <source>
        <dbReference type="EnsemblPlants" id="Solyc01g011480.1.1.1"/>
    </source>
</evidence>
<dbReference type="AlphaFoldDB" id="A0A3Q7EBG4"/>
<dbReference type="GO" id="GO:0009767">
    <property type="term" value="P:photosynthetic electron transport chain"/>
    <property type="evidence" value="ECO:0007669"/>
    <property type="project" value="InterPro"/>
</dbReference>
<dbReference type="EnsemblPlants" id="Solyc01g011480.1.1">
    <property type="protein sequence ID" value="Solyc01g011480.1.1.1"/>
    <property type="gene ID" value="Solyc01g011480.1"/>
</dbReference>
<dbReference type="Gene3D" id="1.10.10.670">
    <property type="entry name" value="photosystem ii from thermosynechococcus elongatus"/>
    <property type="match status" value="1"/>
</dbReference>
<sequence>MLCSPTGEVIFEGETKRFWDLCSPWLEPLRGTNGLDLSRLKQDIQLWQERRSVEYMTHSPLGSLNFVGSVVTGSMQSIMSHLEVG</sequence>
<dbReference type="SUPFAM" id="SSF161077">
    <property type="entry name" value="Photosystem II antenna protein-like"/>
    <property type="match status" value="1"/>
</dbReference>
<organism evidence="1">
    <name type="scientific">Solanum lycopersicum</name>
    <name type="common">Tomato</name>
    <name type="synonym">Lycopersicon esculentum</name>
    <dbReference type="NCBI Taxonomy" id="4081"/>
    <lineage>
        <taxon>Eukaryota</taxon>
        <taxon>Viridiplantae</taxon>
        <taxon>Streptophyta</taxon>
        <taxon>Embryophyta</taxon>
        <taxon>Tracheophyta</taxon>
        <taxon>Spermatophyta</taxon>
        <taxon>Magnoliopsida</taxon>
        <taxon>eudicotyledons</taxon>
        <taxon>Gunneridae</taxon>
        <taxon>Pentapetalae</taxon>
        <taxon>asterids</taxon>
        <taxon>lamiids</taxon>
        <taxon>Solanales</taxon>
        <taxon>Solanaceae</taxon>
        <taxon>Solanoideae</taxon>
        <taxon>Solaneae</taxon>
        <taxon>Solanum</taxon>
        <taxon>Solanum subgen. Lycopersicon</taxon>
    </lineage>
</organism>
<dbReference type="Gramene" id="Solyc01g011480.1.1">
    <property type="protein sequence ID" value="Solyc01g011480.1.1.1"/>
    <property type="gene ID" value="Solyc01g011480.1"/>
</dbReference>
<reference evidence="1" key="1">
    <citation type="journal article" date="2012" name="Nature">
        <title>The tomato genome sequence provides insights into fleshy fruit evolution.</title>
        <authorList>
            <consortium name="Tomato Genome Consortium"/>
        </authorList>
    </citation>
    <scope>NUCLEOTIDE SEQUENCE [LARGE SCALE GENOMIC DNA]</scope>
    <source>
        <strain evidence="1">cv. Heinz 1706</strain>
    </source>
</reference>
<protein>
    <submittedName>
        <fullName evidence="1">Uncharacterized protein</fullName>
    </submittedName>
</protein>
<proteinExistence type="predicted"/>
<dbReference type="PaxDb" id="4081-Solyc01g011480.1.1"/>
<dbReference type="Proteomes" id="UP000004994">
    <property type="component" value="Chromosome 1"/>
</dbReference>
<dbReference type="InParanoid" id="A0A3Q7EBG4"/>
<dbReference type="STRING" id="4081.A0A3Q7EBG4"/>
<dbReference type="GO" id="GO:0009521">
    <property type="term" value="C:photosystem"/>
    <property type="evidence" value="ECO:0007669"/>
    <property type="project" value="InterPro"/>
</dbReference>
<dbReference type="InterPro" id="IPR036001">
    <property type="entry name" value="PS_II_antenna-like_sf"/>
</dbReference>
<reference evidence="1" key="2">
    <citation type="submission" date="2019-01" db="UniProtKB">
        <authorList>
            <consortium name="EnsemblPlants"/>
        </authorList>
    </citation>
    <scope>IDENTIFICATION</scope>
    <source>
        <strain evidence="1">cv. Heinz 1706</strain>
    </source>
</reference>
<dbReference type="GO" id="GO:0016168">
    <property type="term" value="F:chlorophyll binding"/>
    <property type="evidence" value="ECO:0007669"/>
    <property type="project" value="InterPro"/>
</dbReference>
<evidence type="ECO:0000313" key="2">
    <source>
        <dbReference type="Proteomes" id="UP000004994"/>
    </source>
</evidence>
<dbReference type="InterPro" id="IPR044900">
    <property type="entry name" value="PSII_PsbC_sf"/>
</dbReference>
<name>A0A3Q7EBG4_SOLLC</name>
<accession>A0A3Q7EBG4</accession>